<feature type="transmembrane region" description="Helical" evidence="1">
    <location>
        <begin position="6"/>
        <end position="25"/>
    </location>
</feature>
<dbReference type="PATRIC" id="fig|345309.4.peg.3324"/>
<dbReference type="EMBL" id="JZRB01000046">
    <property type="protein sequence ID" value="KJV27800.1"/>
    <property type="molecule type" value="Genomic_DNA"/>
</dbReference>
<keyword evidence="3" id="KW-1185">Reference proteome</keyword>
<keyword evidence="1" id="KW-0472">Membrane</keyword>
<evidence type="ECO:0000256" key="1">
    <source>
        <dbReference type="SAM" id="Phobius"/>
    </source>
</evidence>
<reference evidence="2 3" key="1">
    <citation type="submission" date="2015-03" db="EMBL/GenBank/DDBJ databases">
        <title>Draft genome sequence of Luteibacter yeojuensis strain SU11.</title>
        <authorList>
            <person name="Sulaiman J."/>
            <person name="Priya K."/>
            <person name="Chan K.-G."/>
        </authorList>
    </citation>
    <scope>NUCLEOTIDE SEQUENCE [LARGE SCALE GENOMIC DNA]</scope>
    <source>
        <strain evidence="2 3">SU11</strain>
    </source>
</reference>
<evidence type="ECO:0000313" key="3">
    <source>
        <dbReference type="Proteomes" id="UP000033651"/>
    </source>
</evidence>
<name>A0A0F3K950_9GAMM</name>
<feature type="transmembrane region" description="Helical" evidence="1">
    <location>
        <begin position="90"/>
        <end position="107"/>
    </location>
</feature>
<keyword evidence="1" id="KW-0812">Transmembrane</keyword>
<evidence type="ECO:0000313" key="2">
    <source>
        <dbReference type="EMBL" id="KJV27800.1"/>
    </source>
</evidence>
<dbReference type="OrthoDB" id="5958251at2"/>
<protein>
    <submittedName>
        <fullName evidence="2">Uncharacterized protein</fullName>
    </submittedName>
</protein>
<sequence length="110" mass="13064">MVIAVYAYLLLLIGAVLFFLLHIVAQWRFTRLLRTRYPGQWKTITEADTGRPNGLANWLRVRRVMRSDAPALFNDASLTRWQGWWRRAPWLAWPCWFAAMAIQWWAMKQG</sequence>
<dbReference type="Proteomes" id="UP000033651">
    <property type="component" value="Unassembled WGS sequence"/>
</dbReference>
<dbReference type="AlphaFoldDB" id="A0A0F3K950"/>
<proteinExistence type="predicted"/>
<comment type="caution">
    <text evidence="2">The sequence shown here is derived from an EMBL/GenBank/DDBJ whole genome shotgun (WGS) entry which is preliminary data.</text>
</comment>
<accession>A0A0F3K950</accession>
<gene>
    <name evidence="2" type="ORF">VI08_17700</name>
</gene>
<dbReference type="RefSeq" id="WP_045830954.1">
    <property type="nucleotide sequence ID" value="NZ_JZRB01000046.1"/>
</dbReference>
<keyword evidence="1" id="KW-1133">Transmembrane helix</keyword>
<organism evidence="2 3">
    <name type="scientific">Luteibacter yeojuensis</name>
    <dbReference type="NCBI Taxonomy" id="345309"/>
    <lineage>
        <taxon>Bacteria</taxon>
        <taxon>Pseudomonadati</taxon>
        <taxon>Pseudomonadota</taxon>
        <taxon>Gammaproteobacteria</taxon>
        <taxon>Lysobacterales</taxon>
        <taxon>Rhodanobacteraceae</taxon>
        <taxon>Luteibacter</taxon>
    </lineage>
</organism>